<dbReference type="Pfam" id="PF26113">
    <property type="entry name" value="GH16_XgeA"/>
    <property type="match status" value="1"/>
</dbReference>
<dbReference type="CDD" id="cd02182">
    <property type="entry name" value="GH16_Strep_laminarinase_like"/>
    <property type="match status" value="1"/>
</dbReference>
<dbReference type="Proteomes" id="UP000077255">
    <property type="component" value="Chromosome"/>
</dbReference>
<evidence type="ECO:0000259" key="2">
    <source>
        <dbReference type="PROSITE" id="PS51762"/>
    </source>
</evidence>
<dbReference type="EMBL" id="CP014841">
    <property type="protein sequence ID" value="AND71214.1"/>
    <property type="molecule type" value="Genomic_DNA"/>
</dbReference>
<dbReference type="GO" id="GO:0005975">
    <property type="term" value="P:carbohydrate metabolic process"/>
    <property type="evidence" value="ECO:0007669"/>
    <property type="project" value="InterPro"/>
</dbReference>
<name>A0A160N5W3_9GAMM</name>
<dbReference type="PROSITE" id="PS51762">
    <property type="entry name" value="GH16_2"/>
    <property type="match status" value="1"/>
</dbReference>
<dbReference type="InterPro" id="IPR000757">
    <property type="entry name" value="Beta-glucanase-like"/>
</dbReference>
<dbReference type="PANTHER" id="PTHR10963:SF55">
    <property type="entry name" value="GLYCOSIDE HYDROLASE FAMILY 16 PROTEIN"/>
    <property type="match status" value="1"/>
</dbReference>
<gene>
    <name evidence="3" type="ORF">ATSB10_37600</name>
</gene>
<comment type="similarity">
    <text evidence="1">Belongs to the glycosyl hydrolase 16 family.</text>
</comment>
<reference evidence="3 4" key="1">
    <citation type="submission" date="2016-02" db="EMBL/GenBank/DDBJ databases">
        <title>Complete genome sequencing and analysis of ATSB10, Dyella thiooxydans isolated from rhizosphere soil of sunflower (Helianthus annuus L.).</title>
        <authorList>
            <person name="Lee Y."/>
            <person name="Hwangbo K."/>
            <person name="Chung H."/>
            <person name="Yoo J."/>
            <person name="Kim K.Y."/>
            <person name="Sa T.M."/>
            <person name="Um Y."/>
            <person name="Madhaiyan M."/>
        </authorList>
    </citation>
    <scope>NUCLEOTIDE SEQUENCE [LARGE SCALE GENOMIC DNA]</scope>
    <source>
        <strain evidence="3 4">ATSB10</strain>
    </source>
</reference>
<proteinExistence type="inferred from homology"/>
<sequence length="307" mass="34046">MPRSRVWQVVLLGVLLALPVLRARAVVPAMPGWQAVFSDDFNGAAGQRPDPARWKFDLGHNYPGGPAHWGTHEVQRYTDDPANVSLDGRGHLRITPLRGPDGEWTSARIETWRDDFRPPEGGVLRMEARLRMPQVSGEAALGYWPAFWALGESFRRLGIWPQSGEFDIMENVNGLNLVWGTLHCGVIPDGPCDEPNGIGQHAACEGPSCQDGFHTFTFEWDRSVVPEALRWYLDGKLYGVITRDRLPPVTWQQITGQRGYFLLLDVAMGGDFAYAISGGRDTPTSATEPGHPMVVDYVAVWTRTGSP</sequence>
<dbReference type="SUPFAM" id="SSF49899">
    <property type="entry name" value="Concanavalin A-like lectins/glucanases"/>
    <property type="match status" value="1"/>
</dbReference>
<dbReference type="InterPro" id="IPR050546">
    <property type="entry name" value="Glycosyl_Hydrlase_16"/>
</dbReference>
<evidence type="ECO:0000313" key="4">
    <source>
        <dbReference type="Proteomes" id="UP000077255"/>
    </source>
</evidence>
<dbReference type="GO" id="GO:0004553">
    <property type="term" value="F:hydrolase activity, hydrolyzing O-glycosyl compounds"/>
    <property type="evidence" value="ECO:0007669"/>
    <property type="project" value="InterPro"/>
</dbReference>
<organism evidence="3 4">
    <name type="scientific">Dyella thiooxydans</name>
    <dbReference type="NCBI Taxonomy" id="445710"/>
    <lineage>
        <taxon>Bacteria</taxon>
        <taxon>Pseudomonadati</taxon>
        <taxon>Pseudomonadota</taxon>
        <taxon>Gammaproteobacteria</taxon>
        <taxon>Lysobacterales</taxon>
        <taxon>Rhodanobacteraceae</taxon>
        <taxon>Dyella</taxon>
    </lineage>
</organism>
<feature type="domain" description="GH16" evidence="2">
    <location>
        <begin position="20"/>
        <end position="306"/>
    </location>
</feature>
<dbReference type="KEGG" id="dtx:ATSB10_37600"/>
<dbReference type="PATRIC" id="fig|445710.3.peg.3758"/>
<accession>A0A160N5W3</accession>
<dbReference type="Gene3D" id="2.60.120.200">
    <property type="match status" value="1"/>
</dbReference>
<keyword evidence="4" id="KW-1185">Reference proteome</keyword>
<evidence type="ECO:0000313" key="3">
    <source>
        <dbReference type="EMBL" id="AND71214.1"/>
    </source>
</evidence>
<protein>
    <recommendedName>
        <fullName evidence="2">GH16 domain-containing protein</fullName>
    </recommendedName>
</protein>
<dbReference type="PANTHER" id="PTHR10963">
    <property type="entry name" value="GLYCOSYL HYDROLASE-RELATED"/>
    <property type="match status" value="1"/>
</dbReference>
<dbReference type="STRING" id="445710.ATSB10_37600"/>
<dbReference type="InterPro" id="IPR013320">
    <property type="entry name" value="ConA-like_dom_sf"/>
</dbReference>
<dbReference type="RefSeq" id="WP_236886457.1">
    <property type="nucleotide sequence ID" value="NZ_CP014841.1"/>
</dbReference>
<evidence type="ECO:0000256" key="1">
    <source>
        <dbReference type="ARBA" id="ARBA00006865"/>
    </source>
</evidence>
<dbReference type="AlphaFoldDB" id="A0A160N5W3"/>